<keyword evidence="3" id="KW-1185">Reference proteome</keyword>
<dbReference type="AlphaFoldDB" id="A0A192D1C3"/>
<dbReference type="EMBL" id="CP016033">
    <property type="protein sequence ID" value="ANK11761.1"/>
    <property type="molecule type" value="Genomic_DNA"/>
</dbReference>
<proteinExistence type="predicted"/>
<dbReference type="KEGG" id="pns:A9D12_01020"/>
<evidence type="ECO:0000313" key="3">
    <source>
        <dbReference type="Proteomes" id="UP000078263"/>
    </source>
</evidence>
<feature type="domain" description="PilZ" evidence="1">
    <location>
        <begin position="32"/>
        <end position="125"/>
    </location>
</feature>
<dbReference type="Proteomes" id="UP000078263">
    <property type="component" value="Chromosome"/>
</dbReference>
<dbReference type="InterPro" id="IPR009875">
    <property type="entry name" value="PilZ_domain"/>
</dbReference>
<evidence type="ECO:0000313" key="2">
    <source>
        <dbReference type="EMBL" id="ANK11761.1"/>
    </source>
</evidence>
<gene>
    <name evidence="2" type="ORF">A9D12_01020</name>
</gene>
<protein>
    <recommendedName>
        <fullName evidence="1">PilZ domain-containing protein</fullName>
    </recommendedName>
</protein>
<dbReference type="SUPFAM" id="SSF141371">
    <property type="entry name" value="PilZ domain-like"/>
    <property type="match status" value="1"/>
</dbReference>
<reference evidence="2 3" key="1">
    <citation type="submission" date="2016-05" db="EMBL/GenBank/DDBJ databases">
        <title>Compelete Genome Sequence of Bacteriochlorophyll-Synthesizing Bacterium Porphyrobacter neustonensis DSM 9434.</title>
        <authorList>
            <person name="Shi X.-L."/>
            <person name="Wu Y.-H."/>
            <person name="Cheng H."/>
            <person name="Xu L."/>
            <person name="Zhang X.-Q."/>
            <person name="Wang C.-S."/>
            <person name="Xu X.-W."/>
        </authorList>
    </citation>
    <scope>NUCLEOTIDE SEQUENCE [LARGE SCALE GENOMIC DNA]</scope>
    <source>
        <strain evidence="2 3">DSM 9434</strain>
    </source>
</reference>
<dbReference type="STRING" id="1112.A9D12_01020"/>
<name>A0A192D1C3_9SPHN</name>
<sequence>MRCSRKIADVGRVMAALPDLPPSDAQPPVTGRRGSARLRLAVPARFVSVYSTQDCLLLDVSRTGARLALGVPLAVGQSGFIALGRFEVFGTIIRLERESGGGVNAMVFDDPLPKADVLEIRRFAEQFETREQASVIEAARRWVTGRL</sequence>
<dbReference type="GO" id="GO:0035438">
    <property type="term" value="F:cyclic-di-GMP binding"/>
    <property type="evidence" value="ECO:0007669"/>
    <property type="project" value="InterPro"/>
</dbReference>
<organism evidence="2 3">
    <name type="scientific">Erythrobacter neustonensis</name>
    <dbReference type="NCBI Taxonomy" id="1112"/>
    <lineage>
        <taxon>Bacteria</taxon>
        <taxon>Pseudomonadati</taxon>
        <taxon>Pseudomonadota</taxon>
        <taxon>Alphaproteobacteria</taxon>
        <taxon>Sphingomonadales</taxon>
        <taxon>Erythrobacteraceae</taxon>
        <taxon>Erythrobacter/Porphyrobacter group</taxon>
        <taxon>Erythrobacter</taxon>
    </lineage>
</organism>
<accession>A0A192D1C3</accession>
<evidence type="ECO:0000259" key="1">
    <source>
        <dbReference type="Pfam" id="PF07238"/>
    </source>
</evidence>
<dbReference type="Pfam" id="PF07238">
    <property type="entry name" value="PilZ"/>
    <property type="match status" value="1"/>
</dbReference>